<name>A0A9I9EGV8_CUCME</name>
<proteinExistence type="predicted"/>
<dbReference type="EnsemblPlants" id="MELO3C033633.2.1">
    <property type="protein sequence ID" value="MELO3C033633.2.1"/>
    <property type="gene ID" value="MELO3C033633.2"/>
</dbReference>
<evidence type="ECO:0008006" key="2">
    <source>
        <dbReference type="Google" id="ProtNLM"/>
    </source>
</evidence>
<accession>A0A9I9EGV8</accession>
<sequence>MVVSHSLRIRYVIRCWVDDLATQKVLVGDPRPKPARRQDPQCKMTYEAR</sequence>
<reference evidence="1" key="1">
    <citation type="submission" date="2023-03" db="UniProtKB">
        <authorList>
            <consortium name="EnsemblPlants"/>
        </authorList>
    </citation>
    <scope>IDENTIFICATION</scope>
</reference>
<dbReference type="Gramene" id="MELO3C033633.2.1">
    <property type="protein sequence ID" value="MELO3C033633.2.1"/>
    <property type="gene ID" value="MELO3C033633.2"/>
</dbReference>
<dbReference type="AlphaFoldDB" id="A0A9I9EGV8"/>
<protein>
    <recommendedName>
        <fullName evidence="2">NBS-LRR type resistance protein</fullName>
    </recommendedName>
</protein>
<organism evidence="1">
    <name type="scientific">Cucumis melo</name>
    <name type="common">Muskmelon</name>
    <dbReference type="NCBI Taxonomy" id="3656"/>
    <lineage>
        <taxon>Eukaryota</taxon>
        <taxon>Viridiplantae</taxon>
        <taxon>Streptophyta</taxon>
        <taxon>Embryophyta</taxon>
        <taxon>Tracheophyta</taxon>
        <taxon>Spermatophyta</taxon>
        <taxon>Magnoliopsida</taxon>
        <taxon>eudicotyledons</taxon>
        <taxon>Gunneridae</taxon>
        <taxon>Pentapetalae</taxon>
        <taxon>rosids</taxon>
        <taxon>fabids</taxon>
        <taxon>Cucurbitales</taxon>
        <taxon>Cucurbitaceae</taxon>
        <taxon>Benincaseae</taxon>
        <taxon>Cucumis</taxon>
    </lineage>
</organism>
<evidence type="ECO:0000313" key="1">
    <source>
        <dbReference type="EnsemblPlants" id="MELO3C033633.2.1"/>
    </source>
</evidence>